<accession>M3BYI9</accession>
<dbReference type="InterPro" id="IPR002104">
    <property type="entry name" value="Integrase_catalytic"/>
</dbReference>
<name>M3BYI9_STREZ</name>
<dbReference type="GO" id="GO:0015074">
    <property type="term" value="P:DNA integration"/>
    <property type="evidence" value="ECO:0007669"/>
    <property type="project" value="InterPro"/>
</dbReference>
<organism evidence="4 5">
    <name type="scientific">Streptomyces gancidicus BKS 13-15</name>
    <dbReference type="NCBI Taxonomy" id="1284664"/>
    <lineage>
        <taxon>Bacteria</taxon>
        <taxon>Bacillati</taxon>
        <taxon>Actinomycetota</taxon>
        <taxon>Actinomycetes</taxon>
        <taxon>Kitasatosporales</taxon>
        <taxon>Streptomycetaceae</taxon>
        <taxon>Streptomyces</taxon>
        <taxon>Streptomyces pseudogriseolus group</taxon>
    </lineage>
</organism>
<feature type="region of interest" description="Disordered" evidence="2">
    <location>
        <begin position="55"/>
        <end position="77"/>
    </location>
</feature>
<comment type="caution">
    <text evidence="4">The sequence shown here is derived from an EMBL/GenBank/DDBJ whole genome shotgun (WGS) entry which is preliminary data.</text>
</comment>
<dbReference type="PROSITE" id="PS51898">
    <property type="entry name" value="TYR_RECOMBINASE"/>
    <property type="match status" value="1"/>
</dbReference>
<keyword evidence="5" id="KW-1185">Reference proteome</keyword>
<dbReference type="EMBL" id="AOHP01000052">
    <property type="protein sequence ID" value="EMF29129.1"/>
    <property type="molecule type" value="Genomic_DNA"/>
</dbReference>
<dbReference type="GO" id="GO:0003677">
    <property type="term" value="F:DNA binding"/>
    <property type="evidence" value="ECO:0007669"/>
    <property type="project" value="InterPro"/>
</dbReference>
<dbReference type="Pfam" id="PF00589">
    <property type="entry name" value="Phage_integrase"/>
    <property type="match status" value="1"/>
</dbReference>
<gene>
    <name evidence="4" type="ORF">H114_10156</name>
</gene>
<protein>
    <submittedName>
        <fullName evidence="4">Integrase family protein</fullName>
    </submittedName>
</protein>
<evidence type="ECO:0000313" key="4">
    <source>
        <dbReference type="EMBL" id="EMF29129.1"/>
    </source>
</evidence>
<feature type="domain" description="Tyr recombinase" evidence="3">
    <location>
        <begin position="1"/>
        <end position="131"/>
    </location>
</feature>
<reference evidence="4 5" key="1">
    <citation type="journal article" date="2013" name="Genome Announc.">
        <title>Draft Genome Sequence of Streptomyces gancidicus Strain BKS 13-15.</title>
        <authorList>
            <person name="Kumar S."/>
            <person name="Kaur N."/>
            <person name="Singh N.K."/>
            <person name="Raghava G.P."/>
            <person name="Mayilraj S."/>
        </authorList>
    </citation>
    <scope>NUCLEOTIDE SEQUENCE [LARGE SCALE GENOMIC DNA]</scope>
    <source>
        <strain evidence="4 5">BKS 13-15</strain>
    </source>
</reference>
<dbReference type="InterPro" id="IPR013762">
    <property type="entry name" value="Integrase-like_cat_sf"/>
</dbReference>
<evidence type="ECO:0000256" key="1">
    <source>
        <dbReference type="ARBA" id="ARBA00023172"/>
    </source>
</evidence>
<sequence>MLASGLRWKDRDLTAGTASIWRPLQRTRTGGLTHLPTKARASERRIALPTECLHSLKEHKERQDKERETAGPDWRGESLVFTTTTGRRLDPANLTRRSRSFLGRAGLLRIRFHDLRHSTATCSWNRGSTSS</sequence>
<proteinExistence type="predicted"/>
<evidence type="ECO:0000313" key="5">
    <source>
        <dbReference type="Proteomes" id="UP000011732"/>
    </source>
</evidence>
<dbReference type="InterPro" id="IPR011010">
    <property type="entry name" value="DNA_brk_join_enz"/>
</dbReference>
<evidence type="ECO:0000259" key="3">
    <source>
        <dbReference type="PROSITE" id="PS51898"/>
    </source>
</evidence>
<dbReference type="GO" id="GO:0006310">
    <property type="term" value="P:DNA recombination"/>
    <property type="evidence" value="ECO:0007669"/>
    <property type="project" value="UniProtKB-KW"/>
</dbReference>
<dbReference type="AlphaFoldDB" id="M3BYI9"/>
<dbReference type="Gene3D" id="1.10.443.10">
    <property type="entry name" value="Intergrase catalytic core"/>
    <property type="match status" value="1"/>
</dbReference>
<dbReference type="SUPFAM" id="SSF56349">
    <property type="entry name" value="DNA breaking-rejoining enzymes"/>
    <property type="match status" value="1"/>
</dbReference>
<evidence type="ECO:0000256" key="2">
    <source>
        <dbReference type="SAM" id="MobiDB-lite"/>
    </source>
</evidence>
<dbReference type="PATRIC" id="fig|1284664.3.peg.2035"/>
<dbReference type="Proteomes" id="UP000011732">
    <property type="component" value="Unassembled WGS sequence"/>
</dbReference>
<feature type="compositionally biased region" description="Basic and acidic residues" evidence="2">
    <location>
        <begin position="55"/>
        <end position="76"/>
    </location>
</feature>
<keyword evidence="1" id="KW-0233">DNA recombination</keyword>